<sequence length="149" mass="15235">MNLSTILCPLDFSAASSGLVAYAAALAVATGAELRLLHVCEPQEDLAGRLPGAPASASPVPCIERLTGFRADAEQAGAAHVHTGIVQGEAASEIIAEASRQKADLIVIGAHGQTGLTRFLMGSTAEIVLRTAPCATLLVRASHQPETGK</sequence>
<protein>
    <recommendedName>
        <fullName evidence="2">UspA domain-containing protein</fullName>
    </recommendedName>
</protein>
<dbReference type="OrthoDB" id="1522603at2"/>
<dbReference type="STRING" id="1411621.AUC43_04835"/>
<dbReference type="PANTHER" id="PTHR46268:SF6">
    <property type="entry name" value="UNIVERSAL STRESS PROTEIN UP12"/>
    <property type="match status" value="1"/>
</dbReference>
<dbReference type="InterPro" id="IPR006015">
    <property type="entry name" value="Universal_stress_UspA"/>
</dbReference>
<proteinExistence type="inferred from homology"/>
<dbReference type="CDD" id="cd00293">
    <property type="entry name" value="USP-like"/>
    <property type="match status" value="1"/>
</dbReference>
<evidence type="ECO:0000256" key="1">
    <source>
        <dbReference type="ARBA" id="ARBA00008791"/>
    </source>
</evidence>
<keyword evidence="4" id="KW-1185">Reference proteome</keyword>
<dbReference type="InterPro" id="IPR006016">
    <property type="entry name" value="UspA"/>
</dbReference>
<dbReference type="SUPFAM" id="SSF52402">
    <property type="entry name" value="Adenine nucleotide alpha hydrolases-like"/>
    <property type="match status" value="1"/>
</dbReference>
<dbReference type="AlphaFoldDB" id="A0A0U4C0D6"/>
<dbReference type="PANTHER" id="PTHR46268">
    <property type="entry name" value="STRESS RESPONSE PROTEIN NHAX"/>
    <property type="match status" value="1"/>
</dbReference>
<evidence type="ECO:0000259" key="2">
    <source>
        <dbReference type="Pfam" id="PF00582"/>
    </source>
</evidence>
<organism evidence="3 4">
    <name type="scientific">Hymenobacter sedentarius</name>
    <dbReference type="NCBI Taxonomy" id="1411621"/>
    <lineage>
        <taxon>Bacteria</taxon>
        <taxon>Pseudomonadati</taxon>
        <taxon>Bacteroidota</taxon>
        <taxon>Cytophagia</taxon>
        <taxon>Cytophagales</taxon>
        <taxon>Hymenobacteraceae</taxon>
        <taxon>Hymenobacter</taxon>
    </lineage>
</organism>
<gene>
    <name evidence="3" type="ORF">AUC43_04835</name>
</gene>
<reference evidence="3 4" key="1">
    <citation type="submission" date="2015-12" db="EMBL/GenBank/DDBJ databases">
        <authorList>
            <person name="Shamseldin A."/>
            <person name="Moawad H."/>
            <person name="Abd El-Rahim W.M."/>
            <person name="Sadowsky M.J."/>
        </authorList>
    </citation>
    <scope>NUCLEOTIDE SEQUENCE [LARGE SCALE GENOMIC DNA]</scope>
    <source>
        <strain evidence="3 4">DG5B</strain>
    </source>
</reference>
<dbReference type="PRINTS" id="PR01438">
    <property type="entry name" value="UNVRSLSTRESS"/>
</dbReference>
<feature type="domain" description="UspA" evidence="2">
    <location>
        <begin position="5"/>
        <end position="140"/>
    </location>
</feature>
<name>A0A0U4C0D6_9BACT</name>
<evidence type="ECO:0000313" key="3">
    <source>
        <dbReference type="EMBL" id="ALW84466.1"/>
    </source>
</evidence>
<dbReference type="EMBL" id="CP013909">
    <property type="protein sequence ID" value="ALW84466.1"/>
    <property type="molecule type" value="Genomic_DNA"/>
</dbReference>
<dbReference type="RefSeq" id="WP_068190555.1">
    <property type="nucleotide sequence ID" value="NZ_CP013909.1"/>
</dbReference>
<evidence type="ECO:0000313" key="4">
    <source>
        <dbReference type="Proteomes" id="UP000059542"/>
    </source>
</evidence>
<comment type="similarity">
    <text evidence="1">Belongs to the universal stress protein A family.</text>
</comment>
<dbReference type="InterPro" id="IPR014729">
    <property type="entry name" value="Rossmann-like_a/b/a_fold"/>
</dbReference>
<accession>A0A0U4C0D6</accession>
<dbReference type="Pfam" id="PF00582">
    <property type="entry name" value="Usp"/>
    <property type="match status" value="1"/>
</dbReference>
<dbReference type="KEGG" id="hyg:AUC43_04835"/>
<dbReference type="Proteomes" id="UP000059542">
    <property type="component" value="Chromosome"/>
</dbReference>
<dbReference type="Gene3D" id="3.40.50.620">
    <property type="entry name" value="HUPs"/>
    <property type="match status" value="1"/>
</dbReference>